<feature type="domain" description="Beta-lactamase-related" evidence="2">
    <location>
        <begin position="48"/>
        <end position="412"/>
    </location>
</feature>
<dbReference type="AlphaFoldDB" id="A0A1I2I6X2"/>
<dbReference type="InterPro" id="IPR001466">
    <property type="entry name" value="Beta-lactam-related"/>
</dbReference>
<sequence>MKKITLLLAFFLWAWVIFAQNGFKATTDQLQEGKPSEVGMSEERLMQIDKTLQEYIDKKWTHGAVAIVARKGKIVYYKSFGTSGIGNDQAMRKDDLFRIMSMTKPITSVALMILYEEGKFLLDEPLSKYIPEFKNPVVLKTFNEQDSSYTTEPAKREITIRQILTHTSGIAYGFTDAKKWGAIFAKAKVPDFASAYPITIGEKMKVLAKLPLVHHPGEMWTYGLNTDVCGYLVEVLSGMTLSDFCEKRIFQPLGMNETHYFWNESEEKRLVRVYTEKEGLVAKETNPDLLKMVEYPVKGAKKYFSGGSGLTSTALDYLKFCQFILNGGTYNGKRLLSRKTIELMTKNQIGDLAIWGGSKFGLGFSISTEKTAAQKLGSVGRLGWGGALSTHFWIDPKEEIVGVLMMQIFSSTHNSEIYDKFENATYQSIID</sequence>
<reference evidence="3 4" key="1">
    <citation type="submission" date="2016-10" db="EMBL/GenBank/DDBJ databases">
        <authorList>
            <person name="de Groot N.N."/>
        </authorList>
    </citation>
    <scope>NUCLEOTIDE SEQUENCE [LARGE SCALE GENOMIC DNA]</scope>
    <source>
        <strain>GEY</strain>
        <strain evidence="4">DSM 9560</strain>
    </source>
</reference>
<organism evidence="3 4">
    <name type="scientific">Thermoflexibacter ruber</name>
    <dbReference type="NCBI Taxonomy" id="1003"/>
    <lineage>
        <taxon>Bacteria</taxon>
        <taxon>Pseudomonadati</taxon>
        <taxon>Bacteroidota</taxon>
        <taxon>Cytophagia</taxon>
        <taxon>Cytophagales</taxon>
        <taxon>Thermoflexibacteraceae</taxon>
        <taxon>Thermoflexibacter</taxon>
    </lineage>
</organism>
<name>A0A1I2I6X2_9BACT</name>
<accession>A0A1I2I6X2</accession>
<dbReference type="RefSeq" id="WP_091548140.1">
    <property type="nucleotide sequence ID" value="NZ_FONY01000028.1"/>
</dbReference>
<evidence type="ECO:0000313" key="3">
    <source>
        <dbReference type="EMBL" id="SFF36251.1"/>
    </source>
</evidence>
<dbReference type="PANTHER" id="PTHR43283:SF3">
    <property type="entry name" value="BETA-LACTAMASE FAMILY PROTEIN (AFU_ORTHOLOGUE AFUA_5G07500)"/>
    <property type="match status" value="1"/>
</dbReference>
<dbReference type="STRING" id="1003.SAMN04488541_102835"/>
<dbReference type="Gene3D" id="3.40.710.10">
    <property type="entry name" value="DD-peptidase/beta-lactamase superfamily"/>
    <property type="match status" value="1"/>
</dbReference>
<dbReference type="SUPFAM" id="SSF56601">
    <property type="entry name" value="beta-lactamase/transpeptidase-like"/>
    <property type="match status" value="1"/>
</dbReference>
<dbReference type="Pfam" id="PF00144">
    <property type="entry name" value="Beta-lactamase"/>
    <property type="match status" value="1"/>
</dbReference>
<dbReference type="EMBL" id="FONY01000028">
    <property type="protein sequence ID" value="SFF36251.1"/>
    <property type="molecule type" value="Genomic_DNA"/>
</dbReference>
<gene>
    <name evidence="3" type="ORF">SAMN04488541_102835</name>
</gene>
<keyword evidence="4" id="KW-1185">Reference proteome</keyword>
<proteinExistence type="predicted"/>
<dbReference type="InterPro" id="IPR050789">
    <property type="entry name" value="Diverse_Enzym_Activities"/>
</dbReference>
<dbReference type="PANTHER" id="PTHR43283">
    <property type="entry name" value="BETA-LACTAMASE-RELATED"/>
    <property type="match status" value="1"/>
</dbReference>
<evidence type="ECO:0000259" key="2">
    <source>
        <dbReference type="Pfam" id="PF00144"/>
    </source>
</evidence>
<feature type="signal peptide" evidence="1">
    <location>
        <begin position="1"/>
        <end position="19"/>
    </location>
</feature>
<dbReference type="Proteomes" id="UP000199513">
    <property type="component" value="Unassembled WGS sequence"/>
</dbReference>
<evidence type="ECO:0000256" key="1">
    <source>
        <dbReference type="SAM" id="SignalP"/>
    </source>
</evidence>
<dbReference type="InterPro" id="IPR012338">
    <property type="entry name" value="Beta-lactam/transpept-like"/>
</dbReference>
<keyword evidence="1" id="KW-0732">Signal</keyword>
<feature type="chain" id="PRO_5011515294" evidence="1">
    <location>
        <begin position="20"/>
        <end position="431"/>
    </location>
</feature>
<dbReference type="OrthoDB" id="1522765at2"/>
<evidence type="ECO:0000313" key="4">
    <source>
        <dbReference type="Proteomes" id="UP000199513"/>
    </source>
</evidence>
<protein>
    <submittedName>
        <fullName evidence="3">CubicO group peptidase, beta-lactamase class C family</fullName>
    </submittedName>
</protein>